<name>A0A9N9N366_9GLOM</name>
<dbReference type="AlphaFoldDB" id="A0A9N9N366"/>
<evidence type="ECO:0000313" key="1">
    <source>
        <dbReference type="EMBL" id="CAG8699533.1"/>
    </source>
</evidence>
<organism evidence="1 2">
    <name type="scientific">Funneliformis caledonium</name>
    <dbReference type="NCBI Taxonomy" id="1117310"/>
    <lineage>
        <taxon>Eukaryota</taxon>
        <taxon>Fungi</taxon>
        <taxon>Fungi incertae sedis</taxon>
        <taxon>Mucoromycota</taxon>
        <taxon>Glomeromycotina</taxon>
        <taxon>Glomeromycetes</taxon>
        <taxon>Glomerales</taxon>
        <taxon>Glomeraceae</taxon>
        <taxon>Funneliformis</taxon>
    </lineage>
</organism>
<evidence type="ECO:0000313" key="2">
    <source>
        <dbReference type="Proteomes" id="UP000789570"/>
    </source>
</evidence>
<accession>A0A9N9N366</accession>
<dbReference type="Proteomes" id="UP000789570">
    <property type="component" value="Unassembled WGS sequence"/>
</dbReference>
<keyword evidence="2" id="KW-1185">Reference proteome</keyword>
<dbReference type="OrthoDB" id="2360510at2759"/>
<proteinExistence type="predicted"/>
<feature type="non-terminal residue" evidence="1">
    <location>
        <position position="154"/>
    </location>
</feature>
<protein>
    <submittedName>
        <fullName evidence="1">7477_t:CDS:1</fullName>
    </submittedName>
</protein>
<reference evidence="1" key="1">
    <citation type="submission" date="2021-06" db="EMBL/GenBank/DDBJ databases">
        <authorList>
            <person name="Kallberg Y."/>
            <person name="Tangrot J."/>
            <person name="Rosling A."/>
        </authorList>
    </citation>
    <scope>NUCLEOTIDE SEQUENCE</scope>
    <source>
        <strain evidence="1">UK204</strain>
    </source>
</reference>
<dbReference type="EMBL" id="CAJVPQ010007701">
    <property type="protein sequence ID" value="CAG8699533.1"/>
    <property type="molecule type" value="Genomic_DNA"/>
</dbReference>
<gene>
    <name evidence="1" type="ORF">FCALED_LOCUS13403</name>
</gene>
<sequence>MINNGKELLNDNTVSVNDNVYNDESVDVIKEVLTNDDESDESNIEEDLVDDILEELSFDFKGFDSEYDSYFPNFTSHTCNFATLVGVKEIVHHTFKIMVSHMNCNWIDSHFSTRPNILSNLIADLNIYTILTGWYATENSSNIMNKQIFENECD</sequence>
<comment type="caution">
    <text evidence="1">The sequence shown here is derived from an EMBL/GenBank/DDBJ whole genome shotgun (WGS) entry which is preliminary data.</text>
</comment>